<dbReference type="PANTHER" id="PTHR30348">
    <property type="entry name" value="UNCHARACTERIZED PROTEIN YECE"/>
    <property type="match status" value="1"/>
</dbReference>
<reference evidence="1" key="1">
    <citation type="journal article" date="2019" name="Nat. Microbiol.">
        <title>Mediterranean grassland soil C-N compound turnover is dependent on rainfall and depth, and is mediated by genomically divergent microorganisms.</title>
        <authorList>
            <person name="Diamond S."/>
            <person name="Andeer P.F."/>
            <person name="Li Z."/>
            <person name="Crits-Christoph A."/>
            <person name="Burstein D."/>
            <person name="Anantharaman K."/>
            <person name="Lane K.R."/>
            <person name="Thomas B.C."/>
            <person name="Pan C."/>
            <person name="Northen T.R."/>
            <person name="Banfield J.F."/>
        </authorList>
    </citation>
    <scope>NUCLEOTIDE SEQUENCE [LARGE SCALE GENOMIC DNA]</scope>
    <source>
        <strain evidence="1">WS_9</strain>
    </source>
</reference>
<dbReference type="InterPro" id="IPR002763">
    <property type="entry name" value="DUF72"/>
</dbReference>
<dbReference type="Gene3D" id="3.20.20.410">
    <property type="entry name" value="Protein of unknown function UPF0759"/>
    <property type="match status" value="1"/>
</dbReference>
<evidence type="ECO:0000313" key="1">
    <source>
        <dbReference type="EMBL" id="TMQ63766.1"/>
    </source>
</evidence>
<dbReference type="SUPFAM" id="SSF117396">
    <property type="entry name" value="TM1631-like"/>
    <property type="match status" value="1"/>
</dbReference>
<dbReference type="PANTHER" id="PTHR30348:SF4">
    <property type="entry name" value="DUF72 DOMAIN-CONTAINING PROTEIN"/>
    <property type="match status" value="1"/>
</dbReference>
<comment type="caution">
    <text evidence="1">The sequence shown here is derived from an EMBL/GenBank/DDBJ whole genome shotgun (WGS) entry which is preliminary data.</text>
</comment>
<sequence length="241" mass="27893">MAGEPDVSVDVRIGTSGYSYAEWKGNFYPEKMAAKDMLRFYAERFPTVEINNTFYRMPKEALLAGWAEQVPESFTFVIKASKRITHDKRLKECGELLAYLFGVTSTLGSRLGPLLFQLPPNFKKDVPRLKSFFEEMPERRRVAVEFRHASWFDDEVYETLRGQRAALCVADTGEEPAAPLVATTDWGYLRLRREDFSDKDLRDWARRIREQPWGDAYVFLKHEEEGKGPKLAARLTEFCRG</sequence>
<dbReference type="Proteomes" id="UP000317691">
    <property type="component" value="Unassembled WGS sequence"/>
</dbReference>
<accession>A0A538TJG4</accession>
<dbReference type="InterPro" id="IPR036520">
    <property type="entry name" value="UPF0759_sf"/>
</dbReference>
<name>A0A538TJG4_UNCEI</name>
<dbReference type="AlphaFoldDB" id="A0A538TJG4"/>
<gene>
    <name evidence="1" type="ORF">E6K79_08955</name>
</gene>
<dbReference type="Pfam" id="PF01904">
    <property type="entry name" value="DUF72"/>
    <property type="match status" value="1"/>
</dbReference>
<organism evidence="1">
    <name type="scientific">Eiseniibacteriota bacterium</name>
    <dbReference type="NCBI Taxonomy" id="2212470"/>
    <lineage>
        <taxon>Bacteria</taxon>
        <taxon>Candidatus Eiseniibacteriota</taxon>
    </lineage>
</organism>
<proteinExistence type="predicted"/>
<protein>
    <submittedName>
        <fullName evidence="1">DUF72 domain-containing protein</fullName>
    </submittedName>
</protein>
<dbReference type="EMBL" id="VBOZ01000029">
    <property type="protein sequence ID" value="TMQ63766.1"/>
    <property type="molecule type" value="Genomic_DNA"/>
</dbReference>